<dbReference type="InterPro" id="IPR005135">
    <property type="entry name" value="Endo/exonuclease/phosphatase"/>
</dbReference>
<name>A0ABW4IBR6_9SPHI</name>
<evidence type="ECO:0000256" key="1">
    <source>
        <dbReference type="SAM" id="SignalP"/>
    </source>
</evidence>
<dbReference type="Gene3D" id="3.60.10.10">
    <property type="entry name" value="Endonuclease/exonuclease/phosphatase"/>
    <property type="match status" value="1"/>
</dbReference>
<evidence type="ECO:0000313" key="3">
    <source>
        <dbReference type="EMBL" id="MFD1629877.1"/>
    </source>
</evidence>
<dbReference type="InterPro" id="IPR036691">
    <property type="entry name" value="Endo/exonu/phosph_ase_sf"/>
</dbReference>
<dbReference type="Pfam" id="PF03372">
    <property type="entry name" value="Exo_endo_phos"/>
    <property type="match status" value="1"/>
</dbReference>
<sequence length="273" mass="30456">MGFKSLMCFGVWILIAACSKANKNDPPENPAAETVIKTGQTIRVMTYNIHHANPPAKVGVIDMEAIAAVINKEQPDIVFLQEVDVNTTRSGVSLDQAKDLGIRCNMYSYFTKAINYKEGEYGNAILSKFSLFKQGGRILPNVIGFTGESRSLAYVGIKTEDNNMIYFASTHLDESRDDNRLRQIKGLFEINEQLNAPIVLGGDFNARQGSESIDLLQQQFKIGCIEDCPVIIDHITLNKKAESIFKVIKYEIVNDETQASDHNPVISDIKYKE</sequence>
<keyword evidence="4" id="KW-1185">Reference proteome</keyword>
<organism evidence="3 4">
    <name type="scientific">Pseudopedobacter beijingensis</name>
    <dbReference type="NCBI Taxonomy" id="1207056"/>
    <lineage>
        <taxon>Bacteria</taxon>
        <taxon>Pseudomonadati</taxon>
        <taxon>Bacteroidota</taxon>
        <taxon>Sphingobacteriia</taxon>
        <taxon>Sphingobacteriales</taxon>
        <taxon>Sphingobacteriaceae</taxon>
        <taxon>Pseudopedobacter</taxon>
    </lineage>
</organism>
<dbReference type="SUPFAM" id="SSF56219">
    <property type="entry name" value="DNase I-like"/>
    <property type="match status" value="1"/>
</dbReference>
<dbReference type="PANTHER" id="PTHR14859">
    <property type="entry name" value="CALCOFLUOR WHITE HYPERSENSITIVE PROTEIN PRECURSOR"/>
    <property type="match status" value="1"/>
</dbReference>
<dbReference type="PANTHER" id="PTHR14859:SF15">
    <property type="entry name" value="ENDONUCLEASE_EXONUCLEASE_PHOSPHATASE DOMAIN-CONTAINING PROTEIN"/>
    <property type="match status" value="1"/>
</dbReference>
<keyword evidence="1" id="KW-0732">Signal</keyword>
<accession>A0ABW4IBR6</accession>
<feature type="domain" description="Endonuclease/exonuclease/phosphatase" evidence="2">
    <location>
        <begin position="45"/>
        <end position="239"/>
    </location>
</feature>
<dbReference type="GO" id="GO:0004519">
    <property type="term" value="F:endonuclease activity"/>
    <property type="evidence" value="ECO:0007669"/>
    <property type="project" value="UniProtKB-KW"/>
</dbReference>
<proteinExistence type="predicted"/>
<comment type="caution">
    <text evidence="3">The sequence shown here is derived from an EMBL/GenBank/DDBJ whole genome shotgun (WGS) entry which is preliminary data.</text>
</comment>
<dbReference type="EMBL" id="JBHUDG010000012">
    <property type="protein sequence ID" value="MFD1629877.1"/>
    <property type="molecule type" value="Genomic_DNA"/>
</dbReference>
<dbReference type="PROSITE" id="PS51257">
    <property type="entry name" value="PROKAR_LIPOPROTEIN"/>
    <property type="match status" value="1"/>
</dbReference>
<feature type="chain" id="PRO_5046833415" evidence="1">
    <location>
        <begin position="24"/>
        <end position="273"/>
    </location>
</feature>
<evidence type="ECO:0000259" key="2">
    <source>
        <dbReference type="Pfam" id="PF03372"/>
    </source>
</evidence>
<dbReference type="Proteomes" id="UP001597118">
    <property type="component" value="Unassembled WGS sequence"/>
</dbReference>
<protein>
    <submittedName>
        <fullName evidence="3">Endonuclease/exonuclease/phosphatase family protein</fullName>
    </submittedName>
</protein>
<keyword evidence="3" id="KW-0540">Nuclease</keyword>
<dbReference type="InterPro" id="IPR051916">
    <property type="entry name" value="GPI-anchor_lipid_remodeler"/>
</dbReference>
<gene>
    <name evidence="3" type="ORF">ACFSAH_08315</name>
</gene>
<keyword evidence="3" id="KW-0378">Hydrolase</keyword>
<evidence type="ECO:0000313" key="4">
    <source>
        <dbReference type="Proteomes" id="UP001597118"/>
    </source>
</evidence>
<feature type="signal peptide" evidence="1">
    <location>
        <begin position="1"/>
        <end position="23"/>
    </location>
</feature>
<keyword evidence="3" id="KW-0255">Endonuclease</keyword>
<dbReference type="RefSeq" id="WP_379662255.1">
    <property type="nucleotide sequence ID" value="NZ_JBHUDG010000012.1"/>
</dbReference>
<reference evidence="4" key="1">
    <citation type="journal article" date="2019" name="Int. J. Syst. Evol. Microbiol.">
        <title>The Global Catalogue of Microorganisms (GCM) 10K type strain sequencing project: providing services to taxonomists for standard genome sequencing and annotation.</title>
        <authorList>
            <consortium name="The Broad Institute Genomics Platform"/>
            <consortium name="The Broad Institute Genome Sequencing Center for Infectious Disease"/>
            <person name="Wu L."/>
            <person name="Ma J."/>
        </authorList>
    </citation>
    <scope>NUCLEOTIDE SEQUENCE [LARGE SCALE GENOMIC DNA]</scope>
    <source>
        <strain evidence="4">CCUG 53762</strain>
    </source>
</reference>